<dbReference type="Proteomes" id="UP000183760">
    <property type="component" value="Unassembled WGS sequence"/>
</dbReference>
<gene>
    <name evidence="8" type="ORF">SAMN05443572_109231</name>
</gene>
<keyword evidence="1 8" id="KW-0031">Aminopeptidase</keyword>
<accession>A0ABY1CQW3</accession>
<evidence type="ECO:0000256" key="3">
    <source>
        <dbReference type="ARBA" id="ARBA00022723"/>
    </source>
</evidence>
<evidence type="ECO:0000313" key="9">
    <source>
        <dbReference type="Proteomes" id="UP000183760"/>
    </source>
</evidence>
<evidence type="ECO:0000313" key="8">
    <source>
        <dbReference type="EMBL" id="SEU33087.1"/>
    </source>
</evidence>
<keyword evidence="5" id="KW-0378">Hydrolase</keyword>
<protein>
    <submittedName>
        <fullName evidence="8">Leucyl aminopeptidase Metallo peptidase. MEROPS family M28E</fullName>
    </submittedName>
</protein>
<dbReference type="InterPro" id="IPR012189">
    <property type="entry name" value="Pept_M28E_Ap1"/>
</dbReference>
<dbReference type="Pfam" id="PF04389">
    <property type="entry name" value="Peptidase_M28"/>
    <property type="match status" value="1"/>
</dbReference>
<evidence type="ECO:0000256" key="6">
    <source>
        <dbReference type="ARBA" id="ARBA00022833"/>
    </source>
</evidence>
<feature type="domain" description="Peptidase M28" evidence="7">
    <location>
        <begin position="208"/>
        <end position="399"/>
    </location>
</feature>
<dbReference type="InterPro" id="IPR007484">
    <property type="entry name" value="Peptidase_M28"/>
</dbReference>
<evidence type="ECO:0000259" key="7">
    <source>
        <dbReference type="Pfam" id="PF04389"/>
    </source>
</evidence>
<organism evidence="8 9">
    <name type="scientific">Myxococcus fulvus</name>
    <dbReference type="NCBI Taxonomy" id="33"/>
    <lineage>
        <taxon>Bacteria</taxon>
        <taxon>Pseudomonadati</taxon>
        <taxon>Myxococcota</taxon>
        <taxon>Myxococcia</taxon>
        <taxon>Myxococcales</taxon>
        <taxon>Cystobacterineae</taxon>
        <taxon>Myxococcaceae</taxon>
        <taxon>Myxococcus</taxon>
    </lineage>
</organism>
<evidence type="ECO:0000256" key="1">
    <source>
        <dbReference type="ARBA" id="ARBA00022438"/>
    </source>
</evidence>
<dbReference type="SUPFAM" id="SSF53187">
    <property type="entry name" value="Zn-dependent exopeptidases"/>
    <property type="match status" value="1"/>
</dbReference>
<keyword evidence="9" id="KW-1185">Reference proteome</keyword>
<keyword evidence="6" id="KW-0862">Zinc</keyword>
<keyword evidence="2" id="KW-0645">Protease</keyword>
<keyword evidence="3" id="KW-0479">Metal-binding</keyword>
<evidence type="ECO:0000256" key="5">
    <source>
        <dbReference type="ARBA" id="ARBA00022801"/>
    </source>
</evidence>
<dbReference type="PANTHER" id="PTHR12147">
    <property type="entry name" value="METALLOPEPTIDASE M28 FAMILY MEMBER"/>
    <property type="match status" value="1"/>
</dbReference>
<keyword evidence="4" id="KW-0732">Signal</keyword>
<dbReference type="InterPro" id="IPR045175">
    <property type="entry name" value="M28_fam"/>
</dbReference>
<evidence type="ECO:0000256" key="4">
    <source>
        <dbReference type="ARBA" id="ARBA00022729"/>
    </source>
</evidence>
<dbReference type="Gene3D" id="3.40.630.10">
    <property type="entry name" value="Zn peptidases"/>
    <property type="match status" value="1"/>
</dbReference>
<evidence type="ECO:0000256" key="2">
    <source>
        <dbReference type="ARBA" id="ARBA00022670"/>
    </source>
</evidence>
<comment type="caution">
    <text evidence="8">The sequence shown here is derived from an EMBL/GenBank/DDBJ whole genome shotgun (WGS) entry which is preliminary data.</text>
</comment>
<dbReference type="PANTHER" id="PTHR12147:SF56">
    <property type="entry name" value="AMINOPEPTIDASE YDR415C-RELATED"/>
    <property type="match status" value="1"/>
</dbReference>
<dbReference type="GO" id="GO:0004177">
    <property type="term" value="F:aminopeptidase activity"/>
    <property type="evidence" value="ECO:0007669"/>
    <property type="project" value="UniProtKB-KW"/>
</dbReference>
<dbReference type="EMBL" id="FOIB01000009">
    <property type="protein sequence ID" value="SEU33087.1"/>
    <property type="molecule type" value="Genomic_DNA"/>
</dbReference>
<name>A0ABY1CQW3_MYXFU</name>
<sequence length="419" mass="44902">MRLAAVIRDAPPTQQGALPMKRLIPFALMLLSPTASFAGAEDRELWISLGADAMEPVAEAFAKEGWKMPPPSLTKKEVSVIAVRESQLERIAHVMHEKFNRCAGFVTFETQDEAEKSLVPEPLAPTQELVTYTIDNATAVNCMIGRLTEPGVRSTITTLSGYTTRYYTHTTGVNAANALRTLWANIAASRSDITAELFTHAAWAQPSVVLTIPGSTLASEIVVVGGHLDSISSGSVAPGADDNASGIASFTEVIRAAVSCNYRPLRTVKFIGYAAEEVGLRGSKEIAAWHKNNNKNVVGVLQLDMTNYKRPTNTHDVGVVTDYTNAAQNTFLRNIITTYGGGIVQRDTTCGYACSDHASWTNQGFAASIPHESTVSSGNPYIHTVNDTISQSGSNANHALKFSRIAAGFVGELAKGVTN</sequence>
<dbReference type="PIRSF" id="PIRSF036685">
    <property type="entry name" value="BacLeuNPeptidase"/>
    <property type="match status" value="1"/>
</dbReference>
<reference evidence="8 9" key="1">
    <citation type="submission" date="2016-10" db="EMBL/GenBank/DDBJ databases">
        <authorList>
            <person name="Varghese N."/>
            <person name="Submissions S."/>
        </authorList>
    </citation>
    <scope>NUCLEOTIDE SEQUENCE [LARGE SCALE GENOMIC DNA]</scope>
    <source>
        <strain evidence="8 9">DSM 16525</strain>
    </source>
</reference>
<proteinExistence type="predicted"/>